<dbReference type="KEGG" id="eca:ECA0527"/>
<keyword evidence="2" id="KW-1185">Reference proteome</keyword>
<dbReference type="HOGENOM" id="CLU_3101882_0_0_6"/>
<organism evidence="1 2">
    <name type="scientific">Pectobacterium atrosepticum (strain SCRI 1043 / ATCC BAA-672)</name>
    <name type="common">Erwinia carotovora subsp. atroseptica</name>
    <dbReference type="NCBI Taxonomy" id="218491"/>
    <lineage>
        <taxon>Bacteria</taxon>
        <taxon>Pseudomonadati</taxon>
        <taxon>Pseudomonadota</taxon>
        <taxon>Gammaproteobacteria</taxon>
        <taxon>Enterobacterales</taxon>
        <taxon>Pectobacteriaceae</taxon>
        <taxon>Pectobacterium</taxon>
    </lineage>
</organism>
<reference evidence="1" key="1">
    <citation type="submission" date="2004-02" db="EMBL/GenBank/DDBJ databases">
        <title>The genome sequence of the enterobacterial phytopathogen Erwinia carotovora subsp. atroseptica SCRI1043 and functional genomic identification of novel virulence factors.</title>
        <authorList>
            <person name="Bell K.S."/>
            <person name="Sebaihia M."/>
            <person name="Pritchard L."/>
            <person name="Holden M."/>
            <person name="Hyman L.J."/>
            <person name="Holeva M.C."/>
            <person name="Thomson N.R."/>
            <person name="Bentley S.D."/>
            <person name="Churcher C."/>
            <person name="Mungall K."/>
            <person name="Atkin R."/>
            <person name="Bason N."/>
            <person name="Brooks K."/>
            <person name="Chillingworth T."/>
            <person name="Clark K."/>
            <person name="Doggett J."/>
            <person name="Fraser A."/>
            <person name="Hance Z."/>
            <person name="Hauser H."/>
            <person name="Jagels K."/>
            <person name="Moule S."/>
            <person name="Norbertczak H."/>
            <person name="Ormond D."/>
            <person name="Price C."/>
            <person name="Quail M.A."/>
            <person name="Sanders M."/>
            <person name="Walker D."/>
            <person name="Whitehead S."/>
            <person name="Salmond G.P.C."/>
            <person name="Birch P.R.J."/>
            <person name="Barrell B.G."/>
            <person name="Parkhill J."/>
            <person name="Toth I.K."/>
        </authorList>
    </citation>
    <scope>NUCLEOTIDE SEQUENCE</scope>
    <source>
        <strain evidence="1">SCRI1043</strain>
    </source>
</reference>
<gene>
    <name evidence="1" type="ordered locus">ECA0527</name>
</gene>
<dbReference type="Proteomes" id="UP000007966">
    <property type="component" value="Chromosome"/>
</dbReference>
<proteinExistence type="predicted"/>
<protein>
    <submittedName>
        <fullName evidence="1">Uncharacterized protein</fullName>
    </submittedName>
</protein>
<evidence type="ECO:0000313" key="1">
    <source>
        <dbReference type="EMBL" id="CAG73443.1"/>
    </source>
</evidence>
<dbReference type="EMBL" id="BX950851">
    <property type="protein sequence ID" value="CAG73443.1"/>
    <property type="molecule type" value="Genomic_DNA"/>
</dbReference>
<dbReference type="STRING" id="218491.ECA0527"/>
<accession>Q6D9T5</accession>
<evidence type="ECO:0000313" key="2">
    <source>
        <dbReference type="Proteomes" id="UP000007966"/>
    </source>
</evidence>
<name>Q6D9T5_PECAS</name>
<sequence>MLSKDGKFAAFLNHALFLAGFGKVIQSPEGDLHRLIDHWWSSEMTSKHGHF</sequence>
<dbReference type="AlphaFoldDB" id="Q6D9T5"/>